<dbReference type="EMBL" id="JABXWD010000076">
    <property type="protein sequence ID" value="MBV6341147.1"/>
    <property type="molecule type" value="Genomic_DNA"/>
</dbReference>
<evidence type="ECO:0000256" key="6">
    <source>
        <dbReference type="ARBA" id="ARBA00022795"/>
    </source>
</evidence>
<keyword evidence="7 12" id="KW-0653">Protein transport</keyword>
<evidence type="ECO:0000256" key="7">
    <source>
        <dbReference type="ARBA" id="ARBA00022927"/>
    </source>
</evidence>
<feature type="transmembrane region" description="Helical" evidence="12">
    <location>
        <begin position="57"/>
        <end position="76"/>
    </location>
</feature>
<feature type="transmembrane region" description="Helical" evidence="12">
    <location>
        <begin position="12"/>
        <end position="45"/>
    </location>
</feature>
<comment type="caution">
    <text evidence="13">The sequence shown here is derived from an EMBL/GenBank/DDBJ whole genome shotgun (WGS) entry which is preliminary data.</text>
</comment>
<sequence>MNNNVFNIDHPLISMFVLISFLSVIPSMLVMFTSFTRVVIVLSFLRQAIGGQQIPPNVVVIGLSIFITMLIMTPTLDVLAKDSLTPLLDKKITLGEAFKRAEEPVKGFMLKQTRQKDLALFLRLSKMDTPEKPMDTPIKVVVPAFAISELKTAFEMGFLLYLPFIIIDMVVASVMLSMGMMMVPPVMISLPFKLLLFVLVDGWNLVVGTLIRSFQ</sequence>
<accession>A0ABS6RWY7</accession>
<evidence type="ECO:0000256" key="10">
    <source>
        <dbReference type="ARBA" id="ARBA00023143"/>
    </source>
</evidence>
<evidence type="ECO:0000256" key="1">
    <source>
        <dbReference type="ARBA" id="ARBA00006257"/>
    </source>
</evidence>
<protein>
    <recommendedName>
        <fullName evidence="2 12">Flagellar biosynthetic protein FliP</fullName>
    </recommendedName>
</protein>
<evidence type="ECO:0000256" key="5">
    <source>
        <dbReference type="ARBA" id="ARBA00022692"/>
    </source>
</evidence>
<keyword evidence="8 12" id="KW-1133">Transmembrane helix</keyword>
<keyword evidence="13" id="KW-0966">Cell projection</keyword>
<feature type="transmembrane region" description="Helical" evidence="12">
    <location>
        <begin position="158"/>
        <end position="182"/>
    </location>
</feature>
<dbReference type="PROSITE" id="PS01061">
    <property type="entry name" value="FLIP_2"/>
    <property type="match status" value="1"/>
</dbReference>
<gene>
    <name evidence="12 13" type="primary">fliP</name>
    <name evidence="13" type="ORF">HWQ67_06070</name>
</gene>
<keyword evidence="6 12" id="KW-1005">Bacterial flagellum biogenesis</keyword>
<reference evidence="13 14" key="1">
    <citation type="journal article" date="2020" name="J Geophys Res Biogeosci">
        <title>Magnetotaxis as an Adaptation to Enable Bacterial Shuttling of Microbial Sulfur and Sulfur Cycling Across Aquatic Oxic#Anoxic Interfaces.</title>
        <authorList>
            <person name="Li J."/>
            <person name="Liu P."/>
            <person name="Wang J."/>
            <person name="Roberts A.P."/>
            <person name="Pan Y."/>
        </authorList>
    </citation>
    <scope>NUCLEOTIDE SEQUENCE [LARGE SCALE GENOMIC DNA]</scope>
    <source>
        <strain evidence="13 14">MYR-1_YQ</strain>
    </source>
</reference>
<dbReference type="PRINTS" id="PR01302">
    <property type="entry name" value="TYPE3IMPPROT"/>
</dbReference>
<comment type="function">
    <text evidence="12">Plays a role in the flagellum-specific transport system.</text>
</comment>
<proteinExistence type="inferred from homology"/>
<keyword evidence="10" id="KW-0975">Bacterial flagellum</keyword>
<dbReference type="NCBIfam" id="TIGR01103">
    <property type="entry name" value="fliP"/>
    <property type="match status" value="1"/>
</dbReference>
<evidence type="ECO:0000256" key="4">
    <source>
        <dbReference type="ARBA" id="ARBA00022475"/>
    </source>
</evidence>
<keyword evidence="9 12" id="KW-0472">Membrane</keyword>
<evidence type="ECO:0000313" key="14">
    <source>
        <dbReference type="Proteomes" id="UP001196980"/>
    </source>
</evidence>
<evidence type="ECO:0000256" key="12">
    <source>
        <dbReference type="RuleBase" id="RU362069"/>
    </source>
</evidence>
<dbReference type="InterPro" id="IPR005838">
    <property type="entry name" value="T3SS_IM_P"/>
</dbReference>
<keyword evidence="5 12" id="KW-0812">Transmembrane</keyword>
<dbReference type="PANTHER" id="PTHR30587">
    <property type="entry name" value="FLAGELLAR BIOSYNTHETIC PROTEIN FLIP"/>
    <property type="match status" value="1"/>
</dbReference>
<keyword evidence="4 12" id="KW-1003">Cell membrane</keyword>
<dbReference type="InterPro" id="IPR005837">
    <property type="entry name" value="FliP"/>
</dbReference>
<evidence type="ECO:0000313" key="13">
    <source>
        <dbReference type="EMBL" id="MBV6341147.1"/>
    </source>
</evidence>
<evidence type="ECO:0000256" key="9">
    <source>
        <dbReference type="ARBA" id="ARBA00023136"/>
    </source>
</evidence>
<dbReference type="Pfam" id="PF00813">
    <property type="entry name" value="FliP"/>
    <property type="match status" value="1"/>
</dbReference>
<name>A0ABS6RWY7_9BACT</name>
<evidence type="ECO:0000256" key="11">
    <source>
        <dbReference type="ARBA" id="ARBA00023225"/>
    </source>
</evidence>
<comment type="similarity">
    <text evidence="1 12">Belongs to the FliP/MopC/SpaP family.</text>
</comment>
<evidence type="ECO:0000256" key="8">
    <source>
        <dbReference type="ARBA" id="ARBA00022989"/>
    </source>
</evidence>
<keyword evidence="13" id="KW-0282">Flagellum</keyword>
<keyword evidence="3 12" id="KW-0813">Transport</keyword>
<organism evidence="13 14">
    <name type="scientific">Candidatus Magnetobacterium casense</name>
    <dbReference type="NCBI Taxonomy" id="1455061"/>
    <lineage>
        <taxon>Bacteria</taxon>
        <taxon>Pseudomonadati</taxon>
        <taxon>Nitrospirota</taxon>
        <taxon>Thermodesulfovibrionia</taxon>
        <taxon>Thermodesulfovibrionales</taxon>
        <taxon>Candidatus Magnetobacteriaceae</taxon>
        <taxon>Candidatus Magnetobacterium</taxon>
    </lineage>
</organism>
<dbReference type="PROSITE" id="PS01060">
    <property type="entry name" value="FLIP_1"/>
    <property type="match status" value="1"/>
</dbReference>
<keyword evidence="13" id="KW-0969">Cilium</keyword>
<dbReference type="NCBIfam" id="NF009438">
    <property type="entry name" value="PRK12797.1"/>
    <property type="match status" value="1"/>
</dbReference>
<keyword evidence="11 12" id="KW-1006">Bacterial flagellum protein export</keyword>
<comment type="subcellular location">
    <subcellularLocation>
        <location evidence="12">Cell membrane</location>
        <topology evidence="12">Multi-pass membrane protein</topology>
    </subcellularLocation>
    <subcellularLocation>
        <location evidence="12">Bacterial flagellum basal body</location>
    </subcellularLocation>
</comment>
<evidence type="ECO:0000256" key="3">
    <source>
        <dbReference type="ARBA" id="ARBA00022448"/>
    </source>
</evidence>
<dbReference type="PANTHER" id="PTHR30587:SF0">
    <property type="entry name" value="FLAGELLAR BIOSYNTHETIC PROTEIN FLIP"/>
    <property type="match status" value="1"/>
</dbReference>
<dbReference type="RefSeq" id="WP_425340704.1">
    <property type="nucleotide sequence ID" value="NZ_JABXWD010000076.1"/>
</dbReference>
<dbReference type="PRINTS" id="PR00951">
    <property type="entry name" value="FLGBIOSNFLIP"/>
</dbReference>
<keyword evidence="14" id="KW-1185">Reference proteome</keyword>
<feature type="transmembrane region" description="Helical" evidence="12">
    <location>
        <begin position="194"/>
        <end position="214"/>
    </location>
</feature>
<evidence type="ECO:0000256" key="2">
    <source>
        <dbReference type="ARBA" id="ARBA00021714"/>
    </source>
</evidence>
<dbReference type="Proteomes" id="UP001196980">
    <property type="component" value="Unassembled WGS sequence"/>
</dbReference>